<accession>A0AAW3FJA6</accession>
<comment type="caution">
    <text evidence="1">The sequence shown here is derived from an EMBL/GenBank/DDBJ whole genome shotgun (WGS) entry which is preliminary data.</text>
</comment>
<organism evidence="1 2">
    <name type="scientific">Lactiplantibacillus plantarum CMPG5300</name>
    <dbReference type="NCBI Taxonomy" id="1304889"/>
    <lineage>
        <taxon>Bacteria</taxon>
        <taxon>Bacillati</taxon>
        <taxon>Bacillota</taxon>
        <taxon>Bacilli</taxon>
        <taxon>Lactobacillales</taxon>
        <taxon>Lactobacillaceae</taxon>
        <taxon>Lactiplantibacillus</taxon>
    </lineage>
</organism>
<feature type="non-terminal residue" evidence="1">
    <location>
        <position position="1"/>
    </location>
</feature>
<gene>
    <name evidence="1" type="ORF">CMPG5300_3073</name>
</gene>
<name>A0AAW3FJA6_LACPN</name>
<sequence length="39" mass="4780">VRINFTIYLKTKTLHDRIISYVERRVLSPRSVLKWYNLS</sequence>
<evidence type="ECO:0008006" key="3">
    <source>
        <dbReference type="Google" id="ProtNLM"/>
    </source>
</evidence>
<evidence type="ECO:0000313" key="2">
    <source>
        <dbReference type="Proteomes" id="UP000029801"/>
    </source>
</evidence>
<dbReference type="Proteomes" id="UP000029801">
    <property type="component" value="Chromosome"/>
</dbReference>
<protein>
    <recommendedName>
        <fullName evidence="3">Transposase</fullName>
    </recommendedName>
</protein>
<evidence type="ECO:0000313" key="1">
    <source>
        <dbReference type="EMBL" id="KGH41301.1"/>
    </source>
</evidence>
<proteinExistence type="predicted"/>
<reference evidence="1 2" key="1">
    <citation type="journal article" date="2014" name="Genome Announc.">
        <title>Draft Genome Sequence of Lactobacillus plantarum CMPG5300, a Human Vaginal Isolate.</title>
        <authorList>
            <person name="Malik S."/>
            <person name="Siezen R.J."/>
            <person name="Renckens B."/>
            <person name="Vaneechoutte M."/>
            <person name="Vanderleyden J."/>
            <person name="Lebeer S."/>
        </authorList>
    </citation>
    <scope>NUCLEOTIDE SEQUENCE [LARGE SCALE GENOMIC DNA]</scope>
    <source>
        <strain evidence="1 2">CMPG5300</strain>
    </source>
</reference>
<dbReference type="AlphaFoldDB" id="A0AAW3FJA6"/>
<dbReference type="EMBL" id="AXZV01000025">
    <property type="protein sequence ID" value="KGH41301.1"/>
    <property type="molecule type" value="Genomic_DNA"/>
</dbReference>